<proteinExistence type="predicted"/>
<dbReference type="EMBL" id="BTRK01000004">
    <property type="protein sequence ID" value="GMR48915.1"/>
    <property type="molecule type" value="Genomic_DNA"/>
</dbReference>
<evidence type="ECO:0000313" key="3">
    <source>
        <dbReference type="Proteomes" id="UP001328107"/>
    </source>
</evidence>
<keyword evidence="1" id="KW-0472">Membrane</keyword>
<feature type="non-terminal residue" evidence="2">
    <location>
        <position position="256"/>
    </location>
</feature>
<dbReference type="AlphaFoldDB" id="A0AAN5I2B5"/>
<gene>
    <name evidence="2" type="ORF">PMAYCL1PPCAC_19110</name>
</gene>
<feature type="non-terminal residue" evidence="2">
    <location>
        <position position="1"/>
    </location>
</feature>
<name>A0AAN5I2B5_9BILA</name>
<feature type="transmembrane region" description="Helical" evidence="1">
    <location>
        <begin position="6"/>
        <end position="26"/>
    </location>
</feature>
<protein>
    <submittedName>
        <fullName evidence="2">Uncharacterized protein</fullName>
    </submittedName>
</protein>
<evidence type="ECO:0000256" key="1">
    <source>
        <dbReference type="SAM" id="Phobius"/>
    </source>
</evidence>
<evidence type="ECO:0000313" key="2">
    <source>
        <dbReference type="EMBL" id="GMR48915.1"/>
    </source>
</evidence>
<dbReference type="Proteomes" id="UP001328107">
    <property type="component" value="Unassembled WGS sequence"/>
</dbReference>
<reference evidence="3" key="1">
    <citation type="submission" date="2022-10" db="EMBL/GenBank/DDBJ databases">
        <title>Genome assembly of Pristionchus species.</title>
        <authorList>
            <person name="Yoshida K."/>
            <person name="Sommer R.J."/>
        </authorList>
    </citation>
    <scope>NUCLEOTIDE SEQUENCE [LARGE SCALE GENOMIC DNA]</scope>
    <source>
        <strain evidence="3">RS5460</strain>
    </source>
</reference>
<keyword evidence="1" id="KW-0812">Transmembrane</keyword>
<accession>A0AAN5I2B5</accession>
<sequence length="256" mass="29156">QRYLFIFILLSLALFGHLLFFILFTLHFITHRVQNRVEDLVDDGGEDVVTDIDSEHLSEGFDQISHSLPRNLTSIIQFIEEDGCEVELKRITEGLTIGHDSLPECIPVLLRRLLLPLERCHMGEGYSHQTTDEHEELVHSPSVDTLPLLAQRGEEALHSQCPLVLRFEDGQQAGDVVGESCLIEHLVLHPHHVVETLAQPHQILLSKWFLRRLRLDPFVQFSECMGAHGGLSRSESLSEHDLHTLEIDVHAENTRI</sequence>
<organism evidence="2 3">
    <name type="scientific">Pristionchus mayeri</name>
    <dbReference type="NCBI Taxonomy" id="1317129"/>
    <lineage>
        <taxon>Eukaryota</taxon>
        <taxon>Metazoa</taxon>
        <taxon>Ecdysozoa</taxon>
        <taxon>Nematoda</taxon>
        <taxon>Chromadorea</taxon>
        <taxon>Rhabditida</taxon>
        <taxon>Rhabditina</taxon>
        <taxon>Diplogasteromorpha</taxon>
        <taxon>Diplogasteroidea</taxon>
        <taxon>Neodiplogasteridae</taxon>
        <taxon>Pristionchus</taxon>
    </lineage>
</organism>
<comment type="caution">
    <text evidence="2">The sequence shown here is derived from an EMBL/GenBank/DDBJ whole genome shotgun (WGS) entry which is preliminary data.</text>
</comment>
<keyword evidence="1" id="KW-1133">Transmembrane helix</keyword>
<keyword evidence="3" id="KW-1185">Reference proteome</keyword>